<keyword evidence="1" id="KW-0694">RNA-binding</keyword>
<dbReference type="Gene3D" id="1.10.1710.10">
    <property type="entry name" value="ProQ/FinO domain"/>
    <property type="match status" value="1"/>
</dbReference>
<feature type="domain" description="ProQ/FinO" evidence="2">
    <location>
        <begin position="9"/>
        <end position="64"/>
    </location>
</feature>
<dbReference type="SUPFAM" id="SSF48657">
    <property type="entry name" value="FinO-like"/>
    <property type="match status" value="1"/>
</dbReference>
<evidence type="ECO:0000313" key="3">
    <source>
        <dbReference type="EMBL" id="AOM42838.1"/>
    </source>
</evidence>
<evidence type="ECO:0000259" key="2">
    <source>
        <dbReference type="Pfam" id="PF04352"/>
    </source>
</evidence>
<evidence type="ECO:0000256" key="1">
    <source>
        <dbReference type="ARBA" id="ARBA00022884"/>
    </source>
</evidence>
<organism evidence="3 4">
    <name type="scientific">Xenorhabdus hominickii</name>
    <dbReference type="NCBI Taxonomy" id="351679"/>
    <lineage>
        <taxon>Bacteria</taxon>
        <taxon>Pseudomonadati</taxon>
        <taxon>Pseudomonadota</taxon>
        <taxon>Gammaproteobacteria</taxon>
        <taxon>Enterobacterales</taxon>
        <taxon>Morganellaceae</taxon>
        <taxon>Xenorhabdus</taxon>
    </lineage>
</organism>
<name>A0ABM6DXL9_XENHO</name>
<proteinExistence type="predicted"/>
<dbReference type="EMBL" id="CP016176">
    <property type="protein sequence ID" value="AOM42838.1"/>
    <property type="molecule type" value="Genomic_DNA"/>
</dbReference>
<dbReference type="Proteomes" id="UP000094600">
    <property type="component" value="Chromosome"/>
</dbReference>
<dbReference type="InterPro" id="IPR036442">
    <property type="entry name" value="ProQ/FinO_sf"/>
</dbReference>
<gene>
    <name evidence="3" type="ORF">A9255_08555</name>
</gene>
<dbReference type="Pfam" id="PF04352">
    <property type="entry name" value="ProQ"/>
    <property type="match status" value="1"/>
</dbReference>
<sequence length="65" mass="7111">MIADVIALGLDVAETHIKQGIHSYVNRRAYLKALIMGGVRVDINGQPNGEITTEQQAVAEHKLNE</sequence>
<evidence type="ECO:0000313" key="4">
    <source>
        <dbReference type="Proteomes" id="UP000094600"/>
    </source>
</evidence>
<reference evidence="3 4" key="1">
    <citation type="submission" date="2016-06" db="EMBL/GenBank/DDBJ databases">
        <title>Bacterial characters and pathogenicity of Xenorhabdus hominickii from an entomopathogenic nematode, Steinernema monticolum.</title>
        <authorList>
            <person name="Park Y."/>
            <person name="Kim Y."/>
        </authorList>
    </citation>
    <scope>NUCLEOTIDE SEQUENCE [LARGE SCALE GENOMIC DNA]</scope>
    <source>
        <strain evidence="3 4">ANU1</strain>
    </source>
</reference>
<keyword evidence="4" id="KW-1185">Reference proteome</keyword>
<dbReference type="InterPro" id="IPR016103">
    <property type="entry name" value="ProQ/FinO"/>
</dbReference>
<accession>A0ABM6DXL9</accession>
<protein>
    <recommendedName>
        <fullName evidence="2">ProQ/FinO domain-containing protein</fullName>
    </recommendedName>
</protein>